<feature type="coiled-coil region" evidence="1">
    <location>
        <begin position="117"/>
        <end position="151"/>
    </location>
</feature>
<dbReference type="Proteomes" id="UP000322454">
    <property type="component" value="Unassembled WGS sequence"/>
</dbReference>
<dbReference type="EMBL" id="SHMQ01000012">
    <property type="protein sequence ID" value="RZV39167.1"/>
    <property type="molecule type" value="Genomic_DNA"/>
</dbReference>
<dbReference type="AlphaFoldDB" id="A0A520XD75"/>
<evidence type="ECO:0000256" key="1">
    <source>
        <dbReference type="SAM" id="Coils"/>
    </source>
</evidence>
<evidence type="ECO:0000313" key="4">
    <source>
        <dbReference type="Proteomes" id="UP000322454"/>
    </source>
</evidence>
<organism evidence="3 4">
    <name type="scientific">Candidatus Acidulodesulfobacterium acidiphilum</name>
    <dbReference type="NCBI Taxonomy" id="2597224"/>
    <lineage>
        <taxon>Bacteria</taxon>
        <taxon>Deltaproteobacteria</taxon>
        <taxon>Candidatus Acidulodesulfobacterales</taxon>
        <taxon>Candidatus Acidulodesulfobacterium</taxon>
    </lineage>
</organism>
<proteinExistence type="predicted"/>
<feature type="domain" description="KilA-N DNA-binding" evidence="2">
    <location>
        <begin position="11"/>
        <end position="97"/>
    </location>
</feature>
<dbReference type="Pfam" id="PF10543">
    <property type="entry name" value="ORF6N"/>
    <property type="match status" value="1"/>
</dbReference>
<protein>
    <submittedName>
        <fullName evidence="3">ORF6N domain-containing protein</fullName>
    </submittedName>
</protein>
<dbReference type="InterPro" id="IPR018873">
    <property type="entry name" value="KilA-N_DNA-bd_domain"/>
</dbReference>
<keyword evidence="1" id="KW-0175">Coiled coil</keyword>
<evidence type="ECO:0000313" key="3">
    <source>
        <dbReference type="EMBL" id="RZV39167.1"/>
    </source>
</evidence>
<reference evidence="3 4" key="1">
    <citation type="submission" date="2019-01" db="EMBL/GenBank/DDBJ databases">
        <title>Insights into ecological role of a new deltaproteobacterial order Candidatus Sinidesulfobacterales (Sva0485) by metagenomics and metatranscriptomics.</title>
        <authorList>
            <person name="Tan S."/>
            <person name="Liu J."/>
            <person name="Fang Y."/>
            <person name="Hedlund B."/>
            <person name="Lian Z.-H."/>
            <person name="Huang L.-Y."/>
            <person name="Li J.-T."/>
            <person name="Huang L.-N."/>
            <person name="Li W.-J."/>
            <person name="Jiang H.-C."/>
            <person name="Dong H.-L."/>
            <person name="Shu W.-S."/>
        </authorList>
    </citation>
    <scope>NUCLEOTIDE SEQUENCE [LARGE SCALE GENOMIC DNA]</scope>
    <source>
        <strain evidence="3">AP4</strain>
    </source>
</reference>
<name>A0A520XD75_9DELT</name>
<sequence length="170" mass="19974">MERVPIEIIESKIYLIRNQRVMLDSDIAELYGVTTKRFNEQVKRNIERFPEDFMFKLTDEEYKILRSQFATSNIIHGGRRYTPYVFTEHGAIMAATILNSSKAVEMSIFVVRAFVKLREITSSNKELAQKLNELEKKYEKHDKDIKAIIDAIRQLMTPPEKTKRKIGFIK</sequence>
<comment type="caution">
    <text evidence="3">The sequence shown here is derived from an EMBL/GenBank/DDBJ whole genome shotgun (WGS) entry which is preliminary data.</text>
</comment>
<evidence type="ECO:0000259" key="2">
    <source>
        <dbReference type="Pfam" id="PF10543"/>
    </source>
</evidence>
<gene>
    <name evidence="3" type="ORF">EVJ48_05490</name>
</gene>
<accession>A0A520XD75</accession>